<dbReference type="AlphaFoldDB" id="A0A5J4RCG4"/>
<sequence>MPTNSYGTEEHLQPVGQFDDIHLHESFVTVELEDTVQFFSDWQVEKGQLVEPVSQTQEEFGIFGPVQQAGHYPYPALGSEVNLHSHLEEGIPVNYDESVGHLQPEGQFVFVHVHESQGTVELELAVHFLSDQHNQGGYYAKGFESQTQFAFGQSFAVQQAGHVLLALGSPVLKHGHVILKQDNLIFQYHKHIIMQLGLIC</sequence>
<dbReference type="Proteomes" id="UP000324800">
    <property type="component" value="Unassembled WGS sequence"/>
</dbReference>
<name>A0A5J4RCG4_9EUKA</name>
<gene>
    <name evidence="1" type="ORF">EZS28_053508</name>
</gene>
<organism evidence="1 2">
    <name type="scientific">Streblomastix strix</name>
    <dbReference type="NCBI Taxonomy" id="222440"/>
    <lineage>
        <taxon>Eukaryota</taxon>
        <taxon>Metamonada</taxon>
        <taxon>Preaxostyla</taxon>
        <taxon>Oxymonadida</taxon>
        <taxon>Streblomastigidae</taxon>
        <taxon>Streblomastix</taxon>
    </lineage>
</organism>
<evidence type="ECO:0000313" key="1">
    <source>
        <dbReference type="EMBL" id="KAA6330383.1"/>
    </source>
</evidence>
<feature type="non-terminal residue" evidence="1">
    <location>
        <position position="200"/>
    </location>
</feature>
<proteinExistence type="predicted"/>
<comment type="caution">
    <text evidence="1">The sequence shown here is derived from an EMBL/GenBank/DDBJ whole genome shotgun (WGS) entry which is preliminary data.</text>
</comment>
<reference evidence="1 2" key="1">
    <citation type="submission" date="2019-03" db="EMBL/GenBank/DDBJ databases">
        <title>Single cell metagenomics reveals metabolic interactions within the superorganism composed of flagellate Streblomastix strix and complex community of Bacteroidetes bacteria on its surface.</title>
        <authorList>
            <person name="Treitli S.C."/>
            <person name="Kolisko M."/>
            <person name="Husnik F."/>
            <person name="Keeling P."/>
            <person name="Hampl V."/>
        </authorList>
    </citation>
    <scope>NUCLEOTIDE SEQUENCE [LARGE SCALE GENOMIC DNA]</scope>
    <source>
        <strain evidence="1">ST1C</strain>
    </source>
</reference>
<dbReference type="EMBL" id="SNRW01042848">
    <property type="protein sequence ID" value="KAA6330383.1"/>
    <property type="molecule type" value="Genomic_DNA"/>
</dbReference>
<evidence type="ECO:0000313" key="2">
    <source>
        <dbReference type="Proteomes" id="UP000324800"/>
    </source>
</evidence>
<protein>
    <submittedName>
        <fullName evidence="1">Uncharacterized protein</fullName>
    </submittedName>
</protein>
<accession>A0A5J4RCG4</accession>